<feature type="domain" description="Nucleoside phosphorylase" evidence="1">
    <location>
        <begin position="16"/>
        <end position="184"/>
    </location>
</feature>
<dbReference type="GO" id="GO:0005829">
    <property type="term" value="C:cytosol"/>
    <property type="evidence" value="ECO:0007669"/>
    <property type="project" value="TreeGrafter"/>
</dbReference>
<sequence>MKITVLFPTKTEASLFHDETVTSIVSGVGLTATAVATLRAIQQQQPDVLILAGIAGMYTHAPFKIGDVLLVKSEVEGDLGFFTPTGFVHMAHLPLEMDFERRHTLHCPYLPENPPFPLARSASLNAAMAAFIDTSELDIENMEGAAFFHVCQQENQRFLELRAVSNLVKIGDDQWDMQGSVRAMTDGLHQLIALLRN</sequence>
<dbReference type="PANTHER" id="PTHR46832:SF2">
    <property type="entry name" value="FUTALOSINE HYDROLASE"/>
    <property type="match status" value="1"/>
</dbReference>
<dbReference type="Pfam" id="PF01048">
    <property type="entry name" value="PNP_UDP_1"/>
    <property type="match status" value="1"/>
</dbReference>
<accession>A0A3S9HGN4</accession>
<dbReference type="SUPFAM" id="SSF53167">
    <property type="entry name" value="Purine and uridine phosphorylases"/>
    <property type="match status" value="1"/>
</dbReference>
<keyword evidence="3" id="KW-1185">Reference proteome</keyword>
<evidence type="ECO:0000259" key="1">
    <source>
        <dbReference type="Pfam" id="PF01048"/>
    </source>
</evidence>
<dbReference type="GO" id="GO:0009116">
    <property type="term" value="P:nucleoside metabolic process"/>
    <property type="evidence" value="ECO:0007669"/>
    <property type="project" value="InterPro"/>
</dbReference>
<evidence type="ECO:0000313" key="3">
    <source>
        <dbReference type="Proteomes" id="UP000275663"/>
    </source>
</evidence>
<dbReference type="PANTHER" id="PTHR46832">
    <property type="entry name" value="5'-METHYLTHIOADENOSINE/S-ADENOSYLHOMOCYSTEINE NUCLEOSIDASE"/>
    <property type="match status" value="1"/>
</dbReference>
<proteinExistence type="predicted"/>
<gene>
    <name evidence="2" type="ORF">EJN92_04145</name>
</gene>
<dbReference type="InterPro" id="IPR000845">
    <property type="entry name" value="Nucleoside_phosphorylase_d"/>
</dbReference>
<dbReference type="Proteomes" id="UP000275663">
    <property type="component" value="Chromosome"/>
</dbReference>
<organism evidence="2 3">
    <name type="scientific">Undibacterium parvum</name>
    <dbReference type="NCBI Taxonomy" id="401471"/>
    <lineage>
        <taxon>Bacteria</taxon>
        <taxon>Pseudomonadati</taxon>
        <taxon>Pseudomonadota</taxon>
        <taxon>Betaproteobacteria</taxon>
        <taxon>Burkholderiales</taxon>
        <taxon>Oxalobacteraceae</taxon>
        <taxon>Undibacterium</taxon>
    </lineage>
</organism>
<dbReference type="GO" id="GO:0008930">
    <property type="term" value="F:methylthioadenosine nucleosidase activity"/>
    <property type="evidence" value="ECO:0007669"/>
    <property type="project" value="TreeGrafter"/>
</dbReference>
<dbReference type="AlphaFoldDB" id="A0A3S9HGN4"/>
<protein>
    <submittedName>
        <fullName evidence="2">Purine phosphorylase</fullName>
    </submittedName>
</protein>
<dbReference type="Gene3D" id="3.40.50.1580">
    <property type="entry name" value="Nucleoside phosphorylase domain"/>
    <property type="match status" value="1"/>
</dbReference>
<dbReference type="OrthoDB" id="9788270at2"/>
<dbReference type="EMBL" id="CP034464">
    <property type="protein sequence ID" value="AZP11267.1"/>
    <property type="molecule type" value="Genomic_DNA"/>
</dbReference>
<dbReference type="GO" id="GO:0019284">
    <property type="term" value="P:L-methionine salvage from S-adenosylmethionine"/>
    <property type="evidence" value="ECO:0007669"/>
    <property type="project" value="TreeGrafter"/>
</dbReference>
<dbReference type="InterPro" id="IPR035994">
    <property type="entry name" value="Nucleoside_phosphorylase_sf"/>
</dbReference>
<evidence type="ECO:0000313" key="2">
    <source>
        <dbReference type="EMBL" id="AZP11267.1"/>
    </source>
</evidence>
<reference evidence="2 3" key="1">
    <citation type="journal article" date="2011" name="Int. J. Syst. Evol. Microbiol.">
        <title>Description of Undibacterium oligocarboniphilum sp. nov., isolated from purified water, and Undibacterium pigrum strain CCUG 49012 as the type strain of Undibacterium parvum sp. nov., and emended descriptions of the genus Undibacterium and the species Undibacterium pigrum.</title>
        <authorList>
            <person name="Eder W."/>
            <person name="Wanner G."/>
            <person name="Ludwig W."/>
            <person name="Busse H.J."/>
            <person name="Ziemke-Kageler F."/>
            <person name="Lang E."/>
        </authorList>
    </citation>
    <scope>NUCLEOTIDE SEQUENCE [LARGE SCALE GENOMIC DNA]</scope>
    <source>
        <strain evidence="2 3">DSM 23061</strain>
    </source>
</reference>
<name>A0A3S9HGN4_9BURK</name>
<dbReference type="KEGG" id="upv:EJN92_04145"/>
<dbReference type="RefSeq" id="WP_126126655.1">
    <property type="nucleotide sequence ID" value="NZ_CP034464.1"/>
</dbReference>
<dbReference type="GO" id="GO:0008782">
    <property type="term" value="F:adenosylhomocysteine nucleosidase activity"/>
    <property type="evidence" value="ECO:0007669"/>
    <property type="project" value="TreeGrafter"/>
</dbReference>